<dbReference type="PANTHER" id="PTHR34501">
    <property type="entry name" value="PROTEIN YDDL-RELATED"/>
    <property type="match status" value="1"/>
</dbReference>
<keyword evidence="8" id="KW-0626">Porin</keyword>
<dbReference type="RefSeq" id="WP_153584688.1">
    <property type="nucleotide sequence ID" value="NZ_WJBU01000008.1"/>
</dbReference>
<evidence type="ECO:0000256" key="4">
    <source>
        <dbReference type="ARBA" id="ARBA00022452"/>
    </source>
</evidence>
<keyword evidence="9" id="KW-0472">Membrane</keyword>
<keyword evidence="6 11" id="KW-0732">Signal</keyword>
<keyword evidence="3" id="KW-0813">Transport</keyword>
<comment type="subcellular location">
    <subcellularLocation>
        <location evidence="1">Cell outer membrane</location>
        <topology evidence="1">Multi-pass membrane protein</topology>
    </subcellularLocation>
</comment>
<dbReference type="GO" id="GO:0015288">
    <property type="term" value="F:porin activity"/>
    <property type="evidence" value="ECO:0007669"/>
    <property type="project" value="UniProtKB-KW"/>
</dbReference>
<dbReference type="SUPFAM" id="SSF56935">
    <property type="entry name" value="Porins"/>
    <property type="match status" value="1"/>
</dbReference>
<dbReference type="EMBL" id="WJBU01000008">
    <property type="protein sequence ID" value="MRD47346.1"/>
    <property type="molecule type" value="Genomic_DNA"/>
</dbReference>
<evidence type="ECO:0000256" key="11">
    <source>
        <dbReference type="SAM" id="SignalP"/>
    </source>
</evidence>
<proteinExistence type="predicted"/>
<dbReference type="AlphaFoldDB" id="A0A844B7G1"/>
<dbReference type="GO" id="GO:0009279">
    <property type="term" value="C:cell outer membrane"/>
    <property type="evidence" value="ECO:0007669"/>
    <property type="project" value="UniProtKB-SubCell"/>
</dbReference>
<reference evidence="13 14" key="1">
    <citation type="submission" date="2019-11" db="EMBL/GenBank/DDBJ databases">
        <title>Caenimonas koreensis gen. nov., sp. nov., isolated from activated sludge.</title>
        <authorList>
            <person name="Seung H.R."/>
        </authorList>
    </citation>
    <scope>NUCLEOTIDE SEQUENCE [LARGE SCALE GENOMIC DNA]</scope>
    <source>
        <strain evidence="13 14">EMB320</strain>
    </source>
</reference>
<dbReference type="InterPro" id="IPR033900">
    <property type="entry name" value="Gram_neg_porin_domain"/>
</dbReference>
<feature type="signal peptide" evidence="11">
    <location>
        <begin position="1"/>
        <end position="25"/>
    </location>
</feature>
<evidence type="ECO:0000256" key="9">
    <source>
        <dbReference type="ARBA" id="ARBA00023136"/>
    </source>
</evidence>
<evidence type="ECO:0000256" key="5">
    <source>
        <dbReference type="ARBA" id="ARBA00022692"/>
    </source>
</evidence>
<dbReference type="GO" id="GO:0046930">
    <property type="term" value="C:pore complex"/>
    <property type="evidence" value="ECO:0007669"/>
    <property type="project" value="UniProtKB-KW"/>
</dbReference>
<evidence type="ECO:0000256" key="2">
    <source>
        <dbReference type="ARBA" id="ARBA00011233"/>
    </source>
</evidence>
<dbReference type="InterPro" id="IPR050298">
    <property type="entry name" value="Gram-neg_bact_OMP"/>
</dbReference>
<sequence>MTRRLRIARALLPLACVAPWLAAHAQSKPDPAAFEFYFNLYPEWKEQHFGTPSAAGTDVGNMGTLRNDTTVLAKNANPKATTRDQAWSNSYIGFRGQLLRHGDLTLGYDVQGLIDFVGRFQENFRTRDAFVWVDHPGFGRLSYGQMDTMYKEAGDPLRLLNVSSGNIVSTARTQSGVGWKAAGDTTFNNRVNHMLLWVSPKWSGFNLGASYSTRPVVANDHVKTSLAAASVQWRNGPWYAALATEVHNNWLPVSKAADLPLPAATSIRNMPATVTSRDQGWRITGAWSEGQWRFAADVARLRYTEDDSAALAGKFRSYANYTGQVSGEYKLDARWRFAANHARGTAGTCTLSGGVSCSTNGLGGNQTSVGAMARLNDIASLFVLAVHTRNNPAAYYGSSAQGANTNAYAVGIKLASK</sequence>
<evidence type="ECO:0000256" key="1">
    <source>
        <dbReference type="ARBA" id="ARBA00004571"/>
    </source>
</evidence>
<protein>
    <submittedName>
        <fullName evidence="13">Porin</fullName>
    </submittedName>
</protein>
<evidence type="ECO:0000259" key="12">
    <source>
        <dbReference type="Pfam" id="PF13609"/>
    </source>
</evidence>
<keyword evidence="7" id="KW-0406">Ion transport</keyword>
<evidence type="ECO:0000256" key="3">
    <source>
        <dbReference type="ARBA" id="ARBA00022448"/>
    </source>
</evidence>
<gene>
    <name evidence="13" type="ORF">GHT07_08655</name>
</gene>
<evidence type="ECO:0000256" key="6">
    <source>
        <dbReference type="ARBA" id="ARBA00022729"/>
    </source>
</evidence>
<feature type="domain" description="Porin" evidence="12">
    <location>
        <begin position="75"/>
        <end position="366"/>
    </location>
</feature>
<dbReference type="Pfam" id="PF13609">
    <property type="entry name" value="Porin_4"/>
    <property type="match status" value="1"/>
</dbReference>
<evidence type="ECO:0000256" key="7">
    <source>
        <dbReference type="ARBA" id="ARBA00023065"/>
    </source>
</evidence>
<dbReference type="Gene3D" id="2.40.160.10">
    <property type="entry name" value="Porin"/>
    <property type="match status" value="1"/>
</dbReference>
<dbReference type="GO" id="GO:0006811">
    <property type="term" value="P:monoatomic ion transport"/>
    <property type="evidence" value="ECO:0007669"/>
    <property type="project" value="UniProtKB-KW"/>
</dbReference>
<comment type="subunit">
    <text evidence="2">Homotrimer.</text>
</comment>
<organism evidence="13 14">
    <name type="scientific">Caenimonas koreensis DSM 17982</name>
    <dbReference type="NCBI Taxonomy" id="1121255"/>
    <lineage>
        <taxon>Bacteria</taxon>
        <taxon>Pseudomonadati</taxon>
        <taxon>Pseudomonadota</taxon>
        <taxon>Betaproteobacteria</taxon>
        <taxon>Burkholderiales</taxon>
        <taxon>Comamonadaceae</taxon>
        <taxon>Caenimonas</taxon>
    </lineage>
</organism>
<comment type="caution">
    <text evidence="13">The sequence shown here is derived from an EMBL/GenBank/DDBJ whole genome shotgun (WGS) entry which is preliminary data.</text>
</comment>
<dbReference type="InterPro" id="IPR023614">
    <property type="entry name" value="Porin_dom_sf"/>
</dbReference>
<dbReference type="OrthoDB" id="5293374at2"/>
<evidence type="ECO:0000256" key="10">
    <source>
        <dbReference type="ARBA" id="ARBA00023237"/>
    </source>
</evidence>
<evidence type="ECO:0000256" key="8">
    <source>
        <dbReference type="ARBA" id="ARBA00023114"/>
    </source>
</evidence>
<evidence type="ECO:0000313" key="14">
    <source>
        <dbReference type="Proteomes" id="UP000487350"/>
    </source>
</evidence>
<accession>A0A844B7G1</accession>
<keyword evidence="14" id="KW-1185">Reference proteome</keyword>
<dbReference type="PANTHER" id="PTHR34501:SF9">
    <property type="entry name" value="MAJOR OUTER MEMBRANE PROTEIN P.IA"/>
    <property type="match status" value="1"/>
</dbReference>
<evidence type="ECO:0000313" key="13">
    <source>
        <dbReference type="EMBL" id="MRD47346.1"/>
    </source>
</evidence>
<keyword evidence="4" id="KW-1134">Transmembrane beta strand</keyword>
<keyword evidence="5" id="KW-0812">Transmembrane</keyword>
<feature type="chain" id="PRO_5033000191" evidence="11">
    <location>
        <begin position="26"/>
        <end position="417"/>
    </location>
</feature>
<keyword evidence="10" id="KW-0998">Cell outer membrane</keyword>
<name>A0A844B7G1_9BURK</name>
<dbReference type="Proteomes" id="UP000487350">
    <property type="component" value="Unassembled WGS sequence"/>
</dbReference>